<dbReference type="Gene3D" id="1.10.720.30">
    <property type="entry name" value="SAP domain"/>
    <property type="match status" value="1"/>
</dbReference>
<dbReference type="PANTHER" id="PTHR15683">
    <property type="entry name" value="SCAFFOLD ATTACHMENT FACTOR B-RELATED"/>
    <property type="match status" value="1"/>
</dbReference>
<dbReference type="GO" id="GO:0050684">
    <property type="term" value="P:regulation of mRNA processing"/>
    <property type="evidence" value="ECO:0007669"/>
    <property type="project" value="TreeGrafter"/>
</dbReference>
<dbReference type="GO" id="GO:0043565">
    <property type="term" value="F:sequence-specific DNA binding"/>
    <property type="evidence" value="ECO:0007669"/>
    <property type="project" value="TreeGrafter"/>
</dbReference>
<dbReference type="GO" id="GO:0003723">
    <property type="term" value="F:RNA binding"/>
    <property type="evidence" value="ECO:0007669"/>
    <property type="project" value="UniProtKB-UniRule"/>
</dbReference>
<feature type="compositionally biased region" description="Low complexity" evidence="5">
    <location>
        <begin position="716"/>
        <end position="725"/>
    </location>
</feature>
<dbReference type="InterPro" id="IPR000504">
    <property type="entry name" value="RRM_dom"/>
</dbReference>
<feature type="compositionally biased region" description="Basic and acidic residues" evidence="5">
    <location>
        <begin position="68"/>
        <end position="79"/>
    </location>
</feature>
<dbReference type="SMART" id="SM00513">
    <property type="entry name" value="SAP"/>
    <property type="match status" value="1"/>
</dbReference>
<protein>
    <submittedName>
        <fullName evidence="8">Putative safb-like transcription modulator-like protein</fullName>
    </submittedName>
</protein>
<dbReference type="GO" id="GO:0005634">
    <property type="term" value="C:nucleus"/>
    <property type="evidence" value="ECO:0007669"/>
    <property type="project" value="UniProtKB-SubCell"/>
</dbReference>
<feature type="compositionally biased region" description="Basic and acidic residues" evidence="5">
    <location>
        <begin position="471"/>
        <end position="489"/>
    </location>
</feature>
<dbReference type="GO" id="GO:0006357">
    <property type="term" value="P:regulation of transcription by RNA polymerase II"/>
    <property type="evidence" value="ECO:0007669"/>
    <property type="project" value="TreeGrafter"/>
</dbReference>
<dbReference type="PROSITE" id="PS50800">
    <property type="entry name" value="SAP"/>
    <property type="match status" value="1"/>
</dbReference>
<sequence length="899" mass="100898">MAELEQKKLSELRVVDLKVELEKRDIDVTGVKAVLVKKLSKALTDEGHDPDKYLFTVDSKGGTPVKKKKEDNGKEHNEEEQNTDIAKSIQEKTPAPVKKVPDETMDEDDELTKLLQGDDEEIDDNNAESTPAATTEEESAKKTDIKSEPSSEENKNCEKKEDKTNVTSSNEIREIEKDKLGVKTKESEKVFVKKDEKEERKSTSPENINKDESKELKTSTQNKDAEKEEACKEEEAGEEGDHKKDVKEDNEKEELDKDEIEESMEEGECSKDEKEDDGDEAGEDDTDVKTIGSEKGMEDEIELKLEDKSDINGLDAEDSIHLTIGEDEEKLMAGEDDVIEKKDLKEERSSGRGSKKQESSSRKTGDPRHISPDKGNDDKGKKSNYKNLWVSGLSSITRATDLKQVFSKLGKVVGAKVVTNAKTPGARCYGFVTMATSEDAQNCIKGLNLTELHGRLISVEAVANKPNATSKKPEEKRKAESPHRRIEEKKRKKELTEALVPPGTEEARPENGSGPGEEVVVGEIQIGGTRPASSVGGDGSEKGGSSRTSRRGSERDRHEHSRPSSRRPRDHLHGEPGVLSFEQIKEERERQRRREKERALREEERRRREERDRQRIIEMRQRDEAVRLEREREKIRIERERLERERVELLRLERERLEREKEDLKRQQLKLEEARRNKRTLSSSRDAYDDRKRVAAESRRYEAEHVSSHSMRYPERSSSSSAPYRSSRDERERRGTGEESSHRTKSDTSRISHRDRYEAPSKGEHRYGSESWMPGASSTSSVSKGYSHTSSSSGREVGGSSWVGMPGDRKGPGDLPSSHWSRSATQSERWVTGSGGGGAMVGSGGSSASRGASGLLPHPVGPSNMMGGPMSMGSMSTYPQSAGDRFDAYKPLGSMARKY</sequence>
<comment type="subcellular location">
    <subcellularLocation>
        <location evidence="1">Nucleus</location>
    </subcellularLocation>
</comment>
<organism evidence="8">
    <name type="scientific">Rhodnius neglectus</name>
    <dbReference type="NCBI Taxonomy" id="72488"/>
    <lineage>
        <taxon>Eukaryota</taxon>
        <taxon>Metazoa</taxon>
        <taxon>Ecdysozoa</taxon>
        <taxon>Arthropoda</taxon>
        <taxon>Hexapoda</taxon>
        <taxon>Insecta</taxon>
        <taxon>Pterygota</taxon>
        <taxon>Neoptera</taxon>
        <taxon>Paraneoptera</taxon>
        <taxon>Hemiptera</taxon>
        <taxon>Heteroptera</taxon>
        <taxon>Panheteroptera</taxon>
        <taxon>Cimicomorpha</taxon>
        <taxon>Reduviidae</taxon>
        <taxon>Triatominae</taxon>
        <taxon>Rhodnius</taxon>
    </lineage>
</organism>
<dbReference type="PANTHER" id="PTHR15683:SF8">
    <property type="entry name" value="SCAFFOLD ATTACHMENT FACTOR B, ISOFORM B"/>
    <property type="match status" value="1"/>
</dbReference>
<feature type="compositionally biased region" description="Low complexity" evidence="5">
    <location>
        <begin position="861"/>
        <end position="876"/>
    </location>
</feature>
<feature type="compositionally biased region" description="Basic and acidic residues" evidence="5">
    <location>
        <begin position="339"/>
        <end position="381"/>
    </location>
</feature>
<feature type="compositionally biased region" description="Basic and acidic residues" evidence="5">
    <location>
        <begin position="295"/>
        <end position="310"/>
    </location>
</feature>
<dbReference type="SUPFAM" id="SSF54928">
    <property type="entry name" value="RNA-binding domain, RBD"/>
    <property type="match status" value="1"/>
</dbReference>
<feature type="compositionally biased region" description="Acidic residues" evidence="5">
    <location>
        <begin position="325"/>
        <end position="338"/>
    </location>
</feature>
<feature type="compositionally biased region" description="Basic and acidic residues" evidence="5">
    <location>
        <begin position="551"/>
        <end position="562"/>
    </location>
</feature>
<dbReference type="PROSITE" id="PS50102">
    <property type="entry name" value="RRM"/>
    <property type="match status" value="1"/>
</dbReference>
<dbReference type="AlphaFoldDB" id="A0A0N7Z9N9"/>
<dbReference type="InterPro" id="IPR012677">
    <property type="entry name" value="Nucleotide-bd_a/b_plait_sf"/>
</dbReference>
<feature type="domain" description="RRM" evidence="6">
    <location>
        <begin position="386"/>
        <end position="464"/>
    </location>
</feature>
<dbReference type="EMBL" id="GDKW01000019">
    <property type="protein sequence ID" value="JAI56576.1"/>
    <property type="molecule type" value="mRNA"/>
</dbReference>
<dbReference type="InterPro" id="IPR036361">
    <property type="entry name" value="SAP_dom_sf"/>
</dbReference>
<feature type="compositionally biased region" description="Gly residues" evidence="5">
    <location>
        <begin position="833"/>
        <end position="845"/>
    </location>
</feature>
<evidence type="ECO:0000313" key="8">
    <source>
        <dbReference type="EMBL" id="JAI56576.1"/>
    </source>
</evidence>
<evidence type="ECO:0000256" key="5">
    <source>
        <dbReference type="SAM" id="MobiDB-lite"/>
    </source>
</evidence>
<feature type="compositionally biased region" description="Acidic residues" evidence="5">
    <location>
        <begin position="274"/>
        <end position="286"/>
    </location>
</feature>
<feature type="compositionally biased region" description="Low complexity" evidence="5">
    <location>
        <begin position="777"/>
        <end position="804"/>
    </location>
</feature>
<feature type="region of interest" description="Disordered" evidence="5">
    <location>
        <begin position="463"/>
        <end position="623"/>
    </location>
</feature>
<proteinExistence type="evidence at transcript level"/>
<evidence type="ECO:0000259" key="7">
    <source>
        <dbReference type="PROSITE" id="PS50800"/>
    </source>
</evidence>
<feature type="compositionally biased region" description="Polar residues" evidence="5">
    <location>
        <begin position="818"/>
        <end position="829"/>
    </location>
</feature>
<keyword evidence="2 4" id="KW-0694">RNA-binding</keyword>
<accession>A0A0N7Z9N9</accession>
<evidence type="ECO:0000256" key="2">
    <source>
        <dbReference type="ARBA" id="ARBA00022884"/>
    </source>
</evidence>
<feature type="compositionally biased region" description="Basic and acidic residues" evidence="5">
    <location>
        <begin position="43"/>
        <end position="52"/>
    </location>
</feature>
<evidence type="ECO:0000256" key="4">
    <source>
        <dbReference type="PROSITE-ProRule" id="PRU00176"/>
    </source>
</evidence>
<feature type="compositionally biased region" description="Basic and acidic residues" evidence="5">
    <location>
        <begin position="726"/>
        <end position="768"/>
    </location>
</feature>
<feature type="compositionally biased region" description="Basic and acidic residues" evidence="5">
    <location>
        <begin position="138"/>
        <end position="164"/>
    </location>
</feature>
<dbReference type="SMART" id="SM00360">
    <property type="entry name" value="RRM"/>
    <property type="match status" value="1"/>
</dbReference>
<dbReference type="Pfam" id="PF02037">
    <property type="entry name" value="SAP"/>
    <property type="match status" value="1"/>
</dbReference>
<feature type="compositionally biased region" description="Basic and acidic residues" evidence="5">
    <location>
        <begin position="171"/>
        <end position="250"/>
    </location>
</feature>
<dbReference type="SUPFAM" id="SSF68906">
    <property type="entry name" value="SAP domain"/>
    <property type="match status" value="1"/>
</dbReference>
<dbReference type="InterPro" id="IPR051738">
    <property type="entry name" value="SAF_Modulators"/>
</dbReference>
<name>A0A0N7Z9N9_9HEMI</name>
<feature type="region of interest" description="Disordered" evidence="5">
    <location>
        <begin position="43"/>
        <end position="384"/>
    </location>
</feature>
<feature type="compositionally biased region" description="Low complexity" evidence="5">
    <location>
        <begin position="516"/>
        <end position="528"/>
    </location>
</feature>
<keyword evidence="3" id="KW-0539">Nucleus</keyword>
<reference evidence="8" key="1">
    <citation type="journal article" date="2016" name="PLoS Negl. Trop. Dis.">
        <title>A Deep Insight into the Sialome of Rhodnius neglectus, a Vector of Chagas Disease.</title>
        <authorList>
            <person name="Santiago P.B."/>
            <person name="Assumpcao T.C."/>
            <person name="Araujo C.N."/>
            <person name="Bastos I.M."/>
            <person name="Neves D."/>
            <person name="Silva I.G."/>
            <person name="Charneau S."/>
            <person name="Queiroz R.M."/>
            <person name="Raiol T."/>
            <person name="Oliveira J.V."/>
            <person name="Sousa M.V."/>
            <person name="Calvo E."/>
            <person name="Ribeiro J.M."/>
            <person name="Santana J.M."/>
        </authorList>
    </citation>
    <scope>NUCLEOTIDE SEQUENCE</scope>
    <source>
        <tissue evidence="8">Salivary glands</tissue>
    </source>
</reference>
<feature type="compositionally biased region" description="Acidic residues" evidence="5">
    <location>
        <begin position="117"/>
        <end position="126"/>
    </location>
</feature>
<dbReference type="Gene3D" id="3.30.70.330">
    <property type="match status" value="1"/>
</dbReference>
<evidence type="ECO:0000256" key="1">
    <source>
        <dbReference type="ARBA" id="ARBA00004123"/>
    </source>
</evidence>
<dbReference type="Pfam" id="PF00076">
    <property type="entry name" value="RRM_1"/>
    <property type="match status" value="1"/>
</dbReference>
<feature type="compositionally biased region" description="Basic and acidic residues" evidence="5">
    <location>
        <begin position="686"/>
        <end position="715"/>
    </location>
</feature>
<evidence type="ECO:0000256" key="3">
    <source>
        <dbReference type="ARBA" id="ARBA00023242"/>
    </source>
</evidence>
<evidence type="ECO:0000259" key="6">
    <source>
        <dbReference type="PROSITE" id="PS50102"/>
    </source>
</evidence>
<feature type="region of interest" description="Disordered" evidence="5">
    <location>
        <begin position="661"/>
        <end position="879"/>
    </location>
</feature>
<feature type="domain" description="SAP" evidence="7">
    <location>
        <begin position="9"/>
        <end position="43"/>
    </location>
</feature>
<feature type="compositionally biased region" description="Basic and acidic residues" evidence="5">
    <location>
        <begin position="661"/>
        <end position="675"/>
    </location>
</feature>
<feature type="compositionally biased region" description="Basic and acidic residues" evidence="5">
    <location>
        <begin position="583"/>
        <end position="623"/>
    </location>
</feature>
<dbReference type="InterPro" id="IPR003034">
    <property type="entry name" value="SAP_dom"/>
</dbReference>
<feature type="compositionally biased region" description="Acidic residues" evidence="5">
    <location>
        <begin position="251"/>
        <end position="267"/>
    </location>
</feature>
<dbReference type="InterPro" id="IPR035979">
    <property type="entry name" value="RBD_domain_sf"/>
</dbReference>